<organism evidence="2 3">
    <name type="scientific">Streptomyces bangladeshensis</name>
    <dbReference type="NCBI Taxonomy" id="295352"/>
    <lineage>
        <taxon>Bacteria</taxon>
        <taxon>Bacillati</taxon>
        <taxon>Actinomycetota</taxon>
        <taxon>Actinomycetes</taxon>
        <taxon>Kitasatosporales</taxon>
        <taxon>Streptomycetaceae</taxon>
        <taxon>Streptomyces</taxon>
    </lineage>
</organism>
<evidence type="ECO:0000256" key="1">
    <source>
        <dbReference type="SAM" id="MobiDB-lite"/>
    </source>
</evidence>
<evidence type="ECO:0000313" key="2">
    <source>
        <dbReference type="EMBL" id="GAA2192787.1"/>
    </source>
</evidence>
<dbReference type="EMBL" id="BAAAOQ010000003">
    <property type="protein sequence ID" value="GAA2192787.1"/>
    <property type="molecule type" value="Genomic_DNA"/>
</dbReference>
<reference evidence="3" key="1">
    <citation type="journal article" date="2019" name="Int. J. Syst. Evol. Microbiol.">
        <title>The Global Catalogue of Microorganisms (GCM) 10K type strain sequencing project: providing services to taxonomists for standard genome sequencing and annotation.</title>
        <authorList>
            <consortium name="The Broad Institute Genomics Platform"/>
            <consortium name="The Broad Institute Genome Sequencing Center for Infectious Disease"/>
            <person name="Wu L."/>
            <person name="Ma J."/>
        </authorList>
    </citation>
    <scope>NUCLEOTIDE SEQUENCE [LARGE SCALE GENOMIC DNA]</scope>
    <source>
        <strain evidence="3">JCM 14924</strain>
    </source>
</reference>
<gene>
    <name evidence="2" type="ORF">GCM10009787_11880</name>
</gene>
<protein>
    <submittedName>
        <fullName evidence="2">Uncharacterized protein</fullName>
    </submittedName>
</protein>
<evidence type="ECO:0000313" key="3">
    <source>
        <dbReference type="Proteomes" id="UP001501391"/>
    </source>
</evidence>
<feature type="region of interest" description="Disordered" evidence="1">
    <location>
        <begin position="1"/>
        <end position="36"/>
    </location>
</feature>
<feature type="region of interest" description="Disordered" evidence="1">
    <location>
        <begin position="108"/>
        <end position="129"/>
    </location>
</feature>
<comment type="caution">
    <text evidence="2">The sequence shown here is derived from an EMBL/GenBank/DDBJ whole genome shotgun (WGS) entry which is preliminary data.</text>
</comment>
<name>A0ABP5N8J8_9ACTN</name>
<sequence>MTDRPHPTSPAGRPREGAAPPTETRVTDRRTASTITDTELDQLRARLAQAETTARWYAEADSADAAAGSYAHRAEAAEVALARVREIASELFMAGRTQTEREIGRRLNAALDQPAPATATRATHRQEQQ</sequence>
<proteinExistence type="predicted"/>
<dbReference type="Proteomes" id="UP001501391">
    <property type="component" value="Unassembled WGS sequence"/>
</dbReference>
<accession>A0ABP5N8J8</accession>
<keyword evidence="3" id="KW-1185">Reference proteome</keyword>